<dbReference type="InterPro" id="IPR005064">
    <property type="entry name" value="BUG"/>
</dbReference>
<dbReference type="PIRSF" id="PIRSF017082">
    <property type="entry name" value="YflP"/>
    <property type="match status" value="1"/>
</dbReference>
<evidence type="ECO:0000313" key="3">
    <source>
        <dbReference type="Proteomes" id="UP001523216"/>
    </source>
</evidence>
<sequence>MRYSWRPAVAGPFVAAAAATLLLVAALVGGGDDDAGFLNGKQLRLMAPAGPGGGWDQTAREMQTALREQAGRTEVHNVAGAGGTIGLSQFVRYEGDPTQLMVMGLVMVGAIESNDSPVALDRTTPLARLLTDYEVIVVPAGSPVKNLTDLVSAMKDDVGKVSWAGGSAGGIEQILAGLVADAVGADPAEVNYVAHSGGGEALSTLLSGRATAGVSGVSELVGQIRAGTIRPIAVSSPQRLPALPDVPTLKEQGVDVELANWRGVVAPPGISAADERQLEDLLLRMTRTEAWRETLERRGWLDATLTGDQFEQYIASERRTVTEVLVKMGLA</sequence>
<reference evidence="2 3" key="1">
    <citation type="submission" date="2022-06" db="EMBL/GenBank/DDBJ databases">
        <title>Actinoplanes abujensis sp. nov., isolated from Nigerian arid soil.</title>
        <authorList>
            <person name="Ding P."/>
        </authorList>
    </citation>
    <scope>NUCLEOTIDE SEQUENCE [LARGE SCALE GENOMIC DNA]</scope>
    <source>
        <strain evidence="3">TRM88002</strain>
    </source>
</reference>
<dbReference type="Pfam" id="PF03401">
    <property type="entry name" value="TctC"/>
    <property type="match status" value="1"/>
</dbReference>
<protein>
    <submittedName>
        <fullName evidence="2">Tripartite tricarboxylate transporter substrate-binding protein</fullName>
    </submittedName>
</protein>
<dbReference type="Gene3D" id="3.40.190.10">
    <property type="entry name" value="Periplasmic binding protein-like II"/>
    <property type="match status" value="1"/>
</dbReference>
<gene>
    <name evidence="2" type="ORF">LXN57_02035</name>
</gene>
<name>A0ABT0XSY4_9ACTN</name>
<dbReference type="PANTHER" id="PTHR42928:SF3">
    <property type="entry name" value="UPF0065 PROTEIN YFLP"/>
    <property type="match status" value="1"/>
</dbReference>
<dbReference type="PANTHER" id="PTHR42928">
    <property type="entry name" value="TRICARBOXYLATE-BINDING PROTEIN"/>
    <property type="match status" value="1"/>
</dbReference>
<dbReference type="EMBL" id="JAMQOL010000003">
    <property type="protein sequence ID" value="MCM4076338.1"/>
    <property type="molecule type" value="Genomic_DNA"/>
</dbReference>
<dbReference type="CDD" id="cd07012">
    <property type="entry name" value="PBP2_Bug_TTT"/>
    <property type="match status" value="1"/>
</dbReference>
<dbReference type="Proteomes" id="UP001523216">
    <property type="component" value="Unassembled WGS sequence"/>
</dbReference>
<dbReference type="SUPFAM" id="SSF53850">
    <property type="entry name" value="Periplasmic binding protein-like II"/>
    <property type="match status" value="1"/>
</dbReference>
<dbReference type="InterPro" id="IPR042100">
    <property type="entry name" value="Bug_dom1"/>
</dbReference>
<dbReference type="Gene3D" id="3.40.190.150">
    <property type="entry name" value="Bordetella uptake gene, domain 1"/>
    <property type="match status" value="1"/>
</dbReference>
<comment type="similarity">
    <text evidence="1">Belongs to the UPF0065 (bug) family.</text>
</comment>
<comment type="caution">
    <text evidence="2">The sequence shown here is derived from an EMBL/GenBank/DDBJ whole genome shotgun (WGS) entry which is preliminary data.</text>
</comment>
<keyword evidence="3" id="KW-1185">Reference proteome</keyword>
<organism evidence="2 3">
    <name type="scientific">Paractinoplanes hotanensis</name>
    <dbReference type="NCBI Taxonomy" id="2906497"/>
    <lineage>
        <taxon>Bacteria</taxon>
        <taxon>Bacillati</taxon>
        <taxon>Actinomycetota</taxon>
        <taxon>Actinomycetes</taxon>
        <taxon>Micromonosporales</taxon>
        <taxon>Micromonosporaceae</taxon>
        <taxon>Paractinoplanes</taxon>
    </lineage>
</organism>
<evidence type="ECO:0000313" key="2">
    <source>
        <dbReference type="EMBL" id="MCM4076338.1"/>
    </source>
</evidence>
<dbReference type="RefSeq" id="WP_251796246.1">
    <property type="nucleotide sequence ID" value="NZ_JAMQOL010000003.1"/>
</dbReference>
<evidence type="ECO:0000256" key="1">
    <source>
        <dbReference type="ARBA" id="ARBA00006987"/>
    </source>
</evidence>
<proteinExistence type="inferred from homology"/>
<accession>A0ABT0XSY4</accession>